<keyword evidence="7 12" id="KW-0256">Endoplasmic reticulum</keyword>
<evidence type="ECO:0000256" key="3">
    <source>
        <dbReference type="ARBA" id="ARBA00007063"/>
    </source>
</evidence>
<evidence type="ECO:0000256" key="9">
    <source>
        <dbReference type="ARBA" id="ARBA00023136"/>
    </source>
</evidence>
<comment type="catalytic activity">
    <reaction evidence="11">
        <text>an alpha-D-Man-(1-&gt;2)-alpha-D-Man-(1-&gt;2)-alpha-D-Man-(1-&gt;3)-[alpha-D-Man-(1-&gt;2)-alpha-D-Man-(1-&gt;3)-alpha-D-Man-(1-&gt;6)]-beta-D-Man-(1-&gt;4)-beta-D-GlcNAc-(1-&gt;4)-alpha-D-GlcNAc-diphospho-di-trans,poly-cis-dolichol + a di-trans,poly-cis-dolichyl beta-D-mannosyl phosphate = an alpha-D-Man-(1-&gt;2)-alpha-D-Man-(1-&gt;2)-alpha-D-Man-(1-&gt;3)-[alpha-D-Man-(1-&gt;2)-alpha-D-Man-(1-&gt;3)-[alpha-D-Man-(1-&gt;6)]-alpha-D-Man-(1-&gt;6)]-beta-D-Man-(1-&gt;4)-beta-D-GlcNAc-(1-&gt;4)-alpha-D-GlcNAc-diphospho-di-trans,poly-cis-dolichol + a di-trans,poly-cis-dolichyl phosphate + H(+)</text>
        <dbReference type="Rhea" id="RHEA:29535"/>
        <dbReference type="Rhea" id="RHEA-COMP:19498"/>
        <dbReference type="Rhea" id="RHEA-COMP:19501"/>
        <dbReference type="Rhea" id="RHEA-COMP:19518"/>
        <dbReference type="Rhea" id="RHEA-COMP:19519"/>
        <dbReference type="ChEBI" id="CHEBI:15378"/>
        <dbReference type="ChEBI" id="CHEBI:57683"/>
        <dbReference type="ChEBI" id="CHEBI:58211"/>
        <dbReference type="ChEBI" id="CHEBI:132517"/>
        <dbReference type="ChEBI" id="CHEBI:132519"/>
        <dbReference type="EC" id="2.4.1.260"/>
    </reaction>
    <physiologicalReaction direction="left-to-right" evidence="11">
        <dbReference type="Rhea" id="RHEA:29536"/>
    </physiologicalReaction>
</comment>
<accession>A0AA39XEG6</accession>
<protein>
    <recommendedName>
        <fullName evidence="12">Mannosyltransferase</fullName>
        <ecNumber evidence="12">2.4.1.-</ecNumber>
    </recommendedName>
</protein>
<feature type="transmembrane region" description="Helical" evidence="12">
    <location>
        <begin position="356"/>
        <end position="381"/>
    </location>
</feature>
<dbReference type="PANTHER" id="PTHR22760">
    <property type="entry name" value="GLYCOSYLTRANSFERASE"/>
    <property type="match status" value="1"/>
</dbReference>
<comment type="function">
    <text evidence="10">Mannosyltransferase that operates in the biosynthetic pathway of dolichol-linked oligosaccharides, the glycan precursors employed in protein asparagine (N)-glycosylation. The assembly of dolichol-linked oligosaccharides begins on the cytosolic side of the endoplasmic reticulum membrane and finishes in its lumen. The sequential addition of sugars to dolichol pyrophosphate produces dolichol-linked oligosaccharides containing fourteen sugars, including two GlcNAcs, nine mannoses and three glucoses. Once assembled, the oligosaccharide is transferred from the lipid to nascent proteins by oligosaccharyltransferases. In the lumen of the endoplasmic reticulum, adds the eighth mannose residue in an alpha-1,6 linkage onto Man(7)GlcNAc(2)-PP-dolichol to produce Man(8)GlcNAc(2)-PP-dolichol.</text>
</comment>
<organism evidence="13 14">
    <name type="scientific">Immersiella caudata</name>
    <dbReference type="NCBI Taxonomy" id="314043"/>
    <lineage>
        <taxon>Eukaryota</taxon>
        <taxon>Fungi</taxon>
        <taxon>Dikarya</taxon>
        <taxon>Ascomycota</taxon>
        <taxon>Pezizomycotina</taxon>
        <taxon>Sordariomycetes</taxon>
        <taxon>Sordariomycetidae</taxon>
        <taxon>Sordariales</taxon>
        <taxon>Lasiosphaeriaceae</taxon>
        <taxon>Immersiella</taxon>
    </lineage>
</organism>
<gene>
    <name evidence="13" type="ORF">B0T14DRAFT_444293</name>
</gene>
<dbReference type="GO" id="GO:0005789">
    <property type="term" value="C:endoplasmic reticulum membrane"/>
    <property type="evidence" value="ECO:0007669"/>
    <property type="project" value="UniProtKB-SubCell"/>
</dbReference>
<name>A0AA39XEG6_9PEZI</name>
<keyword evidence="6 12" id="KW-0812">Transmembrane</keyword>
<feature type="transmembrane region" description="Helical" evidence="12">
    <location>
        <begin position="75"/>
        <end position="92"/>
    </location>
</feature>
<feature type="transmembrane region" description="Helical" evidence="12">
    <location>
        <begin position="328"/>
        <end position="349"/>
    </location>
</feature>
<dbReference type="PANTHER" id="PTHR22760:SF1">
    <property type="entry name" value="DOL-P-MAN:MAN(7)GLCNAC(2)-PP-DOL ALPHA-1,6-MANNOSYLTRANSFERASE"/>
    <property type="match status" value="1"/>
</dbReference>
<keyword evidence="8 12" id="KW-1133">Transmembrane helix</keyword>
<evidence type="ECO:0000313" key="13">
    <source>
        <dbReference type="EMBL" id="KAK0631902.1"/>
    </source>
</evidence>
<proteinExistence type="inferred from homology"/>
<dbReference type="Pfam" id="PF03901">
    <property type="entry name" value="Glyco_transf_22"/>
    <property type="match status" value="1"/>
</dbReference>
<evidence type="ECO:0000313" key="14">
    <source>
        <dbReference type="Proteomes" id="UP001175000"/>
    </source>
</evidence>
<keyword evidence="14" id="KW-1185">Reference proteome</keyword>
<evidence type="ECO:0000256" key="6">
    <source>
        <dbReference type="ARBA" id="ARBA00022692"/>
    </source>
</evidence>
<sequence length="574" mass="63393">MKFATKLFDAGLILLIPTLILAHLAVAPYTKVEESFNIQATHDLLVYGTPTSDVNRKLSSSYDHFTFPGAVPRTFVGPVLLAGLAQPFVYLMGFGHAQLIVRALLGLFNASALLVFWSSFRNWCGPAAGRWYLLLQASQFHIIFYASRTLPNMFAFGLTTLAFAFLIPPKQPKSTAPRQRLSITLFVFAAAIFRSEIVLLLAVTVLYLLIIPATSLERVIYPFFVAMFVSLLITVPVDSYFWQKRLWPELWGFYYNAILGSSSLWGVSPWHYYFTSALPRLLNGFPFLLLLPFSFRHPALSPRAKRLTIPSLLFVAIYSLQPHKEARFIFYVVPPLTAAAALSASYLFAHRSKSAFTALLTAALVLAILASFASSTVMLLISSLNYPGGEALSYLRSIVQSTPDSSPVVPVHADVLSCMTGVTLFGTAMSSTIPTPRALSHAKFVGQERGPAVGSVSLLLDKTEDPAELSKDNFWRQFDYLLMEEPKKAGTAEEWETVGVVMGYNGIEITKGWKGGDRVDVEGPVVGRGKIVEHMKRETRELTGGWWVGPRMRPAIYILKRIKGTAGSRESAGA</sequence>
<dbReference type="InterPro" id="IPR005599">
    <property type="entry name" value="GPI_mannosylTrfase"/>
</dbReference>
<feature type="transmembrane region" description="Helical" evidence="12">
    <location>
        <begin position="219"/>
        <end position="241"/>
    </location>
</feature>
<comment type="pathway">
    <text evidence="2">Protein modification; protein glycosylation.</text>
</comment>
<reference evidence="13" key="1">
    <citation type="submission" date="2023-06" db="EMBL/GenBank/DDBJ databases">
        <title>Genome-scale phylogeny and comparative genomics of the fungal order Sordariales.</title>
        <authorList>
            <consortium name="Lawrence Berkeley National Laboratory"/>
            <person name="Hensen N."/>
            <person name="Bonometti L."/>
            <person name="Westerberg I."/>
            <person name="Brannstrom I.O."/>
            <person name="Guillou S."/>
            <person name="Cros-Aarteil S."/>
            <person name="Calhoun S."/>
            <person name="Haridas S."/>
            <person name="Kuo A."/>
            <person name="Mondo S."/>
            <person name="Pangilinan J."/>
            <person name="Riley R."/>
            <person name="Labutti K."/>
            <person name="Andreopoulos B."/>
            <person name="Lipzen A."/>
            <person name="Chen C."/>
            <person name="Yanf M."/>
            <person name="Daum C."/>
            <person name="Ng V."/>
            <person name="Clum A."/>
            <person name="Steindorff A."/>
            <person name="Ohm R."/>
            <person name="Martin F."/>
            <person name="Silar P."/>
            <person name="Natvig D."/>
            <person name="Lalanne C."/>
            <person name="Gautier V."/>
            <person name="Ament-Velasquez S.L."/>
            <person name="Kruys A."/>
            <person name="Hutchinson M.I."/>
            <person name="Powell A.J."/>
            <person name="Barry K."/>
            <person name="Miller A.N."/>
            <person name="Grigoriev I.V."/>
            <person name="Debuchy R."/>
            <person name="Gladieux P."/>
            <person name="Thoren M.H."/>
            <person name="Johannesson H."/>
        </authorList>
    </citation>
    <scope>NUCLEOTIDE SEQUENCE</scope>
    <source>
        <strain evidence="13">CBS 606.72</strain>
    </source>
</reference>
<evidence type="ECO:0000256" key="12">
    <source>
        <dbReference type="RuleBase" id="RU363075"/>
    </source>
</evidence>
<evidence type="ECO:0000256" key="5">
    <source>
        <dbReference type="ARBA" id="ARBA00022679"/>
    </source>
</evidence>
<keyword evidence="5" id="KW-0808">Transferase</keyword>
<dbReference type="GO" id="GO:0052917">
    <property type="term" value="F:dol-P-Man:Man(7)GlcNAc(2)-PP-Dol alpha-1,6-mannosyltransferase activity"/>
    <property type="evidence" value="ECO:0007669"/>
    <property type="project" value="UniProtKB-EC"/>
</dbReference>
<feature type="transmembrane region" description="Helical" evidence="12">
    <location>
        <begin position="253"/>
        <end position="272"/>
    </location>
</feature>
<keyword evidence="9 12" id="KW-0472">Membrane</keyword>
<feature type="transmembrane region" description="Helical" evidence="12">
    <location>
        <begin position="140"/>
        <end position="166"/>
    </location>
</feature>
<evidence type="ECO:0000256" key="10">
    <source>
        <dbReference type="ARBA" id="ARBA00044721"/>
    </source>
</evidence>
<evidence type="ECO:0000256" key="7">
    <source>
        <dbReference type="ARBA" id="ARBA00022824"/>
    </source>
</evidence>
<comment type="similarity">
    <text evidence="3 12">Belongs to the glycosyltransferase 22 family.</text>
</comment>
<comment type="subcellular location">
    <subcellularLocation>
        <location evidence="1 12">Endoplasmic reticulum membrane</location>
        <topology evidence="1 12">Multi-pass membrane protein</topology>
    </subcellularLocation>
</comment>
<keyword evidence="4 12" id="KW-0328">Glycosyltransferase</keyword>
<evidence type="ECO:0000256" key="2">
    <source>
        <dbReference type="ARBA" id="ARBA00004922"/>
    </source>
</evidence>
<evidence type="ECO:0000256" key="11">
    <source>
        <dbReference type="ARBA" id="ARBA00048899"/>
    </source>
</evidence>
<feature type="transmembrane region" description="Helical" evidence="12">
    <location>
        <begin position="7"/>
        <end position="26"/>
    </location>
</feature>
<feature type="transmembrane region" description="Helical" evidence="12">
    <location>
        <begin position="99"/>
        <end position="120"/>
    </location>
</feature>
<dbReference type="EC" id="2.4.1.-" evidence="12"/>
<evidence type="ECO:0000256" key="1">
    <source>
        <dbReference type="ARBA" id="ARBA00004477"/>
    </source>
</evidence>
<dbReference type="EMBL" id="JAULSU010000001">
    <property type="protein sequence ID" value="KAK0631902.1"/>
    <property type="molecule type" value="Genomic_DNA"/>
</dbReference>
<dbReference type="Proteomes" id="UP001175000">
    <property type="component" value="Unassembled WGS sequence"/>
</dbReference>
<dbReference type="GO" id="GO:0006487">
    <property type="term" value="P:protein N-linked glycosylation"/>
    <property type="evidence" value="ECO:0007669"/>
    <property type="project" value="TreeGrafter"/>
</dbReference>
<evidence type="ECO:0000256" key="8">
    <source>
        <dbReference type="ARBA" id="ARBA00022989"/>
    </source>
</evidence>
<feature type="transmembrane region" description="Helical" evidence="12">
    <location>
        <begin position="186"/>
        <end position="213"/>
    </location>
</feature>
<comment type="caution">
    <text evidence="13">The sequence shown here is derived from an EMBL/GenBank/DDBJ whole genome shotgun (WGS) entry which is preliminary data.</text>
</comment>
<dbReference type="AlphaFoldDB" id="A0AA39XEG6"/>
<evidence type="ECO:0000256" key="4">
    <source>
        <dbReference type="ARBA" id="ARBA00022676"/>
    </source>
</evidence>